<reference evidence="2 3" key="1">
    <citation type="journal article" date="2015" name="Phytopathology">
        <title>Genomes of Candidatus Liberibacter solanacearum haplotype A from New Zealand and the USA suggest significant genome plasticity in the species.</title>
        <authorList>
            <person name="Thompson S.M."/>
            <person name="Johnson C.P."/>
            <person name="Lu A.Y."/>
            <person name="Frampton R.A."/>
            <person name="Sullivan K.L."/>
            <person name="Fiers M.W."/>
            <person name="Crowhurst R.N."/>
            <person name="Pitman A.R."/>
            <person name="Scott I."/>
            <person name="Gudmestad N.C."/>
            <person name="Smith G.R."/>
        </authorList>
    </citation>
    <scope>NUCLEOTIDE SEQUENCE [LARGE SCALE GENOMIC DNA]</scope>
    <source>
        <strain evidence="2 3">LsoNZ1</strain>
    </source>
</reference>
<evidence type="ECO:0000313" key="3">
    <source>
        <dbReference type="Proteomes" id="UP000033731"/>
    </source>
</evidence>
<keyword evidence="1" id="KW-0812">Transmembrane</keyword>
<evidence type="ECO:0000256" key="1">
    <source>
        <dbReference type="SAM" id="Phobius"/>
    </source>
</evidence>
<keyword evidence="1" id="KW-1133">Transmembrane helix</keyword>
<dbReference type="AlphaFoldDB" id="A0A0F4VJ98"/>
<evidence type="ECO:0000313" key="2">
    <source>
        <dbReference type="EMBL" id="KJZ81583.1"/>
    </source>
</evidence>
<name>A0A0F4VJ98_9HYPH</name>
<dbReference type="Proteomes" id="UP000033731">
    <property type="component" value="Unassembled WGS sequence"/>
</dbReference>
<accession>A0A0F4VJ98</accession>
<keyword evidence="1" id="KW-0472">Membrane</keyword>
<dbReference type="PATRIC" id="fig|556287.9.peg.320"/>
<keyword evidence="3" id="KW-1185">Reference proteome</keyword>
<organism evidence="2 3">
    <name type="scientific">Candidatus Liberibacter solanacearum</name>
    <dbReference type="NCBI Taxonomy" id="556287"/>
    <lineage>
        <taxon>Bacteria</taxon>
        <taxon>Pseudomonadati</taxon>
        <taxon>Pseudomonadota</taxon>
        <taxon>Alphaproteobacteria</taxon>
        <taxon>Hyphomicrobiales</taxon>
        <taxon>Rhizobiaceae</taxon>
        <taxon>Liberibacter</taxon>
    </lineage>
</organism>
<sequence length="45" mass="5364">MTCYQRIKKEYFEVFSMIISMAIVAGWVKFKGRLRAIYNRWKSGG</sequence>
<protein>
    <submittedName>
        <fullName evidence="2">Uncharacterized protein</fullName>
    </submittedName>
</protein>
<proteinExistence type="predicted"/>
<dbReference type="EMBL" id="JMTK01000002">
    <property type="protein sequence ID" value="KJZ81583.1"/>
    <property type="molecule type" value="Genomic_DNA"/>
</dbReference>
<gene>
    <name evidence="2" type="ORF">DJ66_0305</name>
</gene>
<feature type="transmembrane region" description="Helical" evidence="1">
    <location>
        <begin position="12"/>
        <end position="30"/>
    </location>
</feature>
<comment type="caution">
    <text evidence="2">The sequence shown here is derived from an EMBL/GenBank/DDBJ whole genome shotgun (WGS) entry which is preliminary data.</text>
</comment>